<reference evidence="2 3" key="1">
    <citation type="submission" date="2020-12" db="EMBL/GenBank/DDBJ databases">
        <title>Vagococcus allomyrinae sp. nov. and Enterococcus lavae sp. nov., isolated from the larvae of Allomyrina dichotoma.</title>
        <authorList>
            <person name="Lee S.D."/>
        </authorList>
    </citation>
    <scope>NUCLEOTIDE SEQUENCE [LARGE SCALE GENOMIC DNA]</scope>
    <source>
        <strain evidence="2 3">BWM-S5</strain>
    </source>
</reference>
<feature type="transmembrane region" description="Helical" evidence="1">
    <location>
        <begin position="36"/>
        <end position="55"/>
    </location>
</feature>
<keyword evidence="1" id="KW-1133">Transmembrane helix</keyword>
<comment type="caution">
    <text evidence="2">The sequence shown here is derived from an EMBL/GenBank/DDBJ whole genome shotgun (WGS) entry which is preliminary data.</text>
</comment>
<proteinExistence type="predicted"/>
<feature type="transmembrane region" description="Helical" evidence="1">
    <location>
        <begin position="12"/>
        <end position="30"/>
    </location>
</feature>
<dbReference type="EMBL" id="JAEDXU010000006">
    <property type="protein sequence ID" value="MBP1047053.1"/>
    <property type="molecule type" value="Genomic_DNA"/>
</dbReference>
<gene>
    <name evidence="2" type="ORF">I6N96_12300</name>
</gene>
<protein>
    <recommendedName>
        <fullName evidence="4">Inner membrane protein</fullName>
    </recommendedName>
</protein>
<dbReference type="Proteomes" id="UP000673375">
    <property type="component" value="Unassembled WGS sequence"/>
</dbReference>
<keyword evidence="3" id="KW-1185">Reference proteome</keyword>
<evidence type="ECO:0000313" key="3">
    <source>
        <dbReference type="Proteomes" id="UP000673375"/>
    </source>
</evidence>
<accession>A0ABS4CKQ1</accession>
<evidence type="ECO:0000256" key="1">
    <source>
        <dbReference type="SAM" id="Phobius"/>
    </source>
</evidence>
<name>A0ABS4CKQ1_9ENTE</name>
<keyword evidence="1" id="KW-0472">Membrane</keyword>
<evidence type="ECO:0008006" key="4">
    <source>
        <dbReference type="Google" id="ProtNLM"/>
    </source>
</evidence>
<evidence type="ECO:0000313" key="2">
    <source>
        <dbReference type="EMBL" id="MBP1047053.1"/>
    </source>
</evidence>
<dbReference type="RefSeq" id="WP_209557843.1">
    <property type="nucleotide sequence ID" value="NZ_JAEDXU010000006.1"/>
</dbReference>
<organism evidence="2 3">
    <name type="scientific">Enterococcus larvae</name>
    <dbReference type="NCBI Taxonomy" id="2794352"/>
    <lineage>
        <taxon>Bacteria</taxon>
        <taxon>Bacillati</taxon>
        <taxon>Bacillota</taxon>
        <taxon>Bacilli</taxon>
        <taxon>Lactobacillales</taxon>
        <taxon>Enterococcaceae</taxon>
        <taxon>Enterococcus</taxon>
    </lineage>
</organism>
<sequence length="65" mass="7227">MNNNLVGNIFRLVGLFIVASIAISMVLSVVGTLLWFAVKIAIPLAIAVWLVHLIASPQKKCRRYY</sequence>
<keyword evidence="1" id="KW-0812">Transmembrane</keyword>